<evidence type="ECO:0000256" key="1">
    <source>
        <dbReference type="SAM" id="MobiDB-lite"/>
    </source>
</evidence>
<feature type="chain" id="PRO_5012496829" description="SRS domain-containing protein" evidence="2">
    <location>
        <begin position="32"/>
        <end position="222"/>
    </location>
</feature>
<evidence type="ECO:0000256" key="2">
    <source>
        <dbReference type="SAM" id="SignalP"/>
    </source>
</evidence>
<evidence type="ECO:0000313" key="5">
    <source>
        <dbReference type="Proteomes" id="UP000221165"/>
    </source>
</evidence>
<feature type="region of interest" description="Disordered" evidence="1">
    <location>
        <begin position="33"/>
        <end position="56"/>
    </location>
</feature>
<accession>A0A2C6K689</accession>
<feature type="non-terminal residue" evidence="4">
    <location>
        <position position="222"/>
    </location>
</feature>
<dbReference type="Gene3D" id="2.60.40.1320">
    <property type="entry name" value="SRS domain"/>
    <property type="match status" value="1"/>
</dbReference>
<organism evidence="4 5">
    <name type="scientific">Cystoisospora suis</name>
    <dbReference type="NCBI Taxonomy" id="483139"/>
    <lineage>
        <taxon>Eukaryota</taxon>
        <taxon>Sar</taxon>
        <taxon>Alveolata</taxon>
        <taxon>Apicomplexa</taxon>
        <taxon>Conoidasida</taxon>
        <taxon>Coccidia</taxon>
        <taxon>Eucoccidiorida</taxon>
        <taxon>Eimeriorina</taxon>
        <taxon>Sarcocystidae</taxon>
        <taxon>Cystoisospora</taxon>
    </lineage>
</organism>
<evidence type="ECO:0000259" key="3">
    <source>
        <dbReference type="Pfam" id="PF04092"/>
    </source>
</evidence>
<evidence type="ECO:0000313" key="4">
    <source>
        <dbReference type="EMBL" id="PHJ20741.1"/>
    </source>
</evidence>
<dbReference type="InterPro" id="IPR036755">
    <property type="entry name" value="SRS_dom_sf"/>
</dbReference>
<proteinExistence type="predicted"/>
<comment type="caution">
    <text evidence="4">The sequence shown here is derived from an EMBL/GenBank/DDBJ whole genome shotgun (WGS) entry which is preliminary data.</text>
</comment>
<dbReference type="EMBL" id="MIGC01002625">
    <property type="protein sequence ID" value="PHJ20741.1"/>
    <property type="molecule type" value="Genomic_DNA"/>
</dbReference>
<feature type="signal peptide" evidence="2">
    <location>
        <begin position="1"/>
        <end position="31"/>
    </location>
</feature>
<protein>
    <recommendedName>
        <fullName evidence="3">SRS domain-containing protein</fullName>
    </recommendedName>
</protein>
<dbReference type="InterPro" id="IPR007226">
    <property type="entry name" value="SRS_dom"/>
</dbReference>
<dbReference type="AlphaFoldDB" id="A0A2C6K689"/>
<dbReference type="GO" id="GO:0016020">
    <property type="term" value="C:membrane"/>
    <property type="evidence" value="ECO:0007669"/>
    <property type="project" value="InterPro"/>
</dbReference>
<gene>
    <name evidence="4" type="ORF">CSUI_005423</name>
</gene>
<keyword evidence="2" id="KW-0732">Signal</keyword>
<dbReference type="VEuPathDB" id="ToxoDB:CSUI_005423"/>
<dbReference type="Proteomes" id="UP000221165">
    <property type="component" value="Unassembled WGS sequence"/>
</dbReference>
<keyword evidence="5" id="KW-1185">Reference proteome</keyword>
<feature type="region of interest" description="Disordered" evidence="1">
    <location>
        <begin position="190"/>
        <end position="222"/>
    </location>
</feature>
<reference evidence="4 5" key="1">
    <citation type="journal article" date="2017" name="Int. J. Parasitol.">
        <title>The genome of the protozoan parasite Cystoisospora suis and a reverse vaccinology approach to identify vaccine candidates.</title>
        <authorList>
            <person name="Palmieri N."/>
            <person name="Shrestha A."/>
            <person name="Ruttkowski B."/>
            <person name="Beck T."/>
            <person name="Vogl C."/>
            <person name="Tomley F."/>
            <person name="Blake D.P."/>
            <person name="Joachim A."/>
        </authorList>
    </citation>
    <scope>NUCLEOTIDE SEQUENCE [LARGE SCALE GENOMIC DNA]</scope>
    <source>
        <strain evidence="4 5">Wien I</strain>
    </source>
</reference>
<feature type="domain" description="SRS" evidence="3">
    <location>
        <begin position="48"/>
        <end position="192"/>
    </location>
</feature>
<dbReference type="RefSeq" id="XP_067922427.1">
    <property type="nucleotide sequence ID" value="XM_068065599.1"/>
</dbReference>
<name>A0A2C6K689_9APIC</name>
<dbReference type="GeneID" id="94428810"/>
<sequence>MKRSFGRGVDFTLIILVALGLAALFPLGVESERASDGSAASPGEGVPECGKDPAGKVEGEQKLELTAKKGEPLEFKCATTYTLSPEDGADQDMYTKAYQVLDNRNCSNAASELTAIVSGATLKKTTGKPPAGNEPVYTFLYDSPQDAEKGLCYTCTSPTPPSGDSEGAVSFSTLALGSDAPAKTPCTVRITVPKDETTPVTTAAPPVPTAEAPSASTTKAPT</sequence>
<feature type="compositionally biased region" description="Low complexity" evidence="1">
    <location>
        <begin position="198"/>
        <end position="222"/>
    </location>
</feature>
<dbReference type="OrthoDB" id="331526at2759"/>
<dbReference type="Pfam" id="PF04092">
    <property type="entry name" value="SAG"/>
    <property type="match status" value="1"/>
</dbReference>